<dbReference type="Proteomes" id="UP000248198">
    <property type="component" value="Unassembled WGS sequence"/>
</dbReference>
<keyword evidence="4" id="KW-0862">Zinc</keyword>
<dbReference type="OrthoDB" id="9802897at2"/>
<comment type="similarity">
    <text evidence="1">Belongs to the metallo-beta-lactamase superfamily.</text>
</comment>
<name>A0A318UES5_9SPHI</name>
<accession>A0A318UES5</accession>
<sequence length="256" mass="29258">MSLQVFTLYEGSYSVDASKKFIPFDPAVHQAKDRPASLFIHVQPFLVKMNNLLLLLDTGLGYSDDKGALILHQNIKKAGFQPEDVDYVLMSHLHFDHSGGMVHHYNDQMELSFPNATYVVQRGEWESAFTNTSSSYKTEIFEFLQRNAQLNFIEGNGQFLEGIDYELTGAHTPYHQVFLLTDGTEKAFFGGDVLPEPEELIRRFIAKYDYDGRKAMELREEYGKKAALENWNCLFYHAKTKATGHVTYTDGTFNII</sequence>
<evidence type="ECO:0000313" key="7">
    <source>
        <dbReference type="Proteomes" id="UP000248198"/>
    </source>
</evidence>
<gene>
    <name evidence="6" type="ORF">B0O44_10967</name>
</gene>
<dbReference type="InterPro" id="IPR001279">
    <property type="entry name" value="Metallo-B-lactamas"/>
</dbReference>
<feature type="domain" description="Metallo-beta-lactamase" evidence="5">
    <location>
        <begin position="41"/>
        <end position="237"/>
    </location>
</feature>
<dbReference type="SMART" id="SM00849">
    <property type="entry name" value="Lactamase_B"/>
    <property type="match status" value="1"/>
</dbReference>
<keyword evidence="7" id="KW-1185">Reference proteome</keyword>
<dbReference type="InterPro" id="IPR036866">
    <property type="entry name" value="RibonucZ/Hydroxyglut_hydro"/>
</dbReference>
<dbReference type="AlphaFoldDB" id="A0A318UES5"/>
<dbReference type="GO" id="GO:0046872">
    <property type="term" value="F:metal ion binding"/>
    <property type="evidence" value="ECO:0007669"/>
    <property type="project" value="UniProtKB-KW"/>
</dbReference>
<comment type="caution">
    <text evidence="6">The sequence shown here is derived from an EMBL/GenBank/DDBJ whole genome shotgun (WGS) entry which is preliminary data.</text>
</comment>
<evidence type="ECO:0000256" key="4">
    <source>
        <dbReference type="ARBA" id="ARBA00022833"/>
    </source>
</evidence>
<evidence type="ECO:0000256" key="2">
    <source>
        <dbReference type="ARBA" id="ARBA00022723"/>
    </source>
</evidence>
<dbReference type="PANTHER" id="PTHR42978:SF6">
    <property type="entry name" value="QUORUM-QUENCHING LACTONASE YTNP-RELATED"/>
    <property type="match status" value="1"/>
</dbReference>
<dbReference type="PANTHER" id="PTHR42978">
    <property type="entry name" value="QUORUM-QUENCHING LACTONASE YTNP-RELATED-RELATED"/>
    <property type="match status" value="1"/>
</dbReference>
<dbReference type="InterPro" id="IPR051013">
    <property type="entry name" value="MBL_superfamily_lactonases"/>
</dbReference>
<dbReference type="RefSeq" id="WP_110834160.1">
    <property type="nucleotide sequence ID" value="NZ_QKLU01000009.1"/>
</dbReference>
<evidence type="ECO:0000313" key="6">
    <source>
        <dbReference type="EMBL" id="PYF69977.1"/>
    </source>
</evidence>
<evidence type="ECO:0000256" key="1">
    <source>
        <dbReference type="ARBA" id="ARBA00007749"/>
    </source>
</evidence>
<keyword evidence="3 6" id="KW-0378">Hydrolase</keyword>
<evidence type="ECO:0000259" key="5">
    <source>
        <dbReference type="SMART" id="SM00849"/>
    </source>
</evidence>
<dbReference type="SUPFAM" id="SSF56281">
    <property type="entry name" value="Metallo-hydrolase/oxidoreductase"/>
    <property type="match status" value="1"/>
</dbReference>
<keyword evidence="2" id="KW-0479">Metal-binding</keyword>
<dbReference type="Pfam" id="PF00753">
    <property type="entry name" value="Lactamase_B"/>
    <property type="match status" value="1"/>
</dbReference>
<dbReference type="Gene3D" id="3.60.15.10">
    <property type="entry name" value="Ribonuclease Z/Hydroxyacylglutathione hydrolase-like"/>
    <property type="match status" value="1"/>
</dbReference>
<protein>
    <submittedName>
        <fullName evidence="6">Glyoxylase-like metal-dependent hydrolase (Beta-lactamase superfamily II)</fullName>
    </submittedName>
</protein>
<evidence type="ECO:0000256" key="3">
    <source>
        <dbReference type="ARBA" id="ARBA00022801"/>
    </source>
</evidence>
<proteinExistence type="inferred from homology"/>
<organism evidence="6 7">
    <name type="scientific">Pedobacter nutrimenti</name>
    <dbReference type="NCBI Taxonomy" id="1241337"/>
    <lineage>
        <taxon>Bacteria</taxon>
        <taxon>Pseudomonadati</taxon>
        <taxon>Bacteroidota</taxon>
        <taxon>Sphingobacteriia</taxon>
        <taxon>Sphingobacteriales</taxon>
        <taxon>Sphingobacteriaceae</taxon>
        <taxon>Pedobacter</taxon>
    </lineage>
</organism>
<reference evidence="6 7" key="1">
    <citation type="submission" date="2018-06" db="EMBL/GenBank/DDBJ databases">
        <title>Genomic Encyclopedia of Archaeal and Bacterial Type Strains, Phase II (KMG-II): from individual species to whole genera.</title>
        <authorList>
            <person name="Goeker M."/>
        </authorList>
    </citation>
    <scope>NUCLEOTIDE SEQUENCE [LARGE SCALE GENOMIC DNA]</scope>
    <source>
        <strain evidence="6 7">DSM 27372</strain>
    </source>
</reference>
<dbReference type="EMBL" id="QKLU01000009">
    <property type="protein sequence ID" value="PYF69977.1"/>
    <property type="molecule type" value="Genomic_DNA"/>
</dbReference>
<dbReference type="GO" id="GO:0016787">
    <property type="term" value="F:hydrolase activity"/>
    <property type="evidence" value="ECO:0007669"/>
    <property type="project" value="UniProtKB-KW"/>
</dbReference>